<dbReference type="Pfam" id="PF10592">
    <property type="entry name" value="AIPR"/>
    <property type="match status" value="1"/>
</dbReference>
<accession>A0A2T2WDP1</accession>
<dbReference type="Proteomes" id="UP000241848">
    <property type="component" value="Unassembled WGS sequence"/>
</dbReference>
<gene>
    <name evidence="2" type="ORF">C7B45_15350</name>
</gene>
<reference evidence="2 3" key="1">
    <citation type="journal article" date="2014" name="BMC Genomics">
        <title>Comparison of environmental and isolate Sulfobacillus genomes reveals diverse carbon, sulfur, nitrogen, and hydrogen metabolisms.</title>
        <authorList>
            <person name="Justice N.B."/>
            <person name="Norman A."/>
            <person name="Brown C.T."/>
            <person name="Singh A."/>
            <person name="Thomas B.C."/>
            <person name="Banfield J.F."/>
        </authorList>
    </citation>
    <scope>NUCLEOTIDE SEQUENCE [LARGE SCALE GENOMIC DNA]</scope>
    <source>
        <strain evidence="2">AMDSBA3</strain>
    </source>
</reference>
<protein>
    <recommendedName>
        <fullName evidence="1">Abortive phage infection protein C-terminal domain-containing protein</fullName>
    </recommendedName>
</protein>
<dbReference type="InterPro" id="IPR018891">
    <property type="entry name" value="AIPR_C"/>
</dbReference>
<feature type="domain" description="Abortive phage infection protein C-terminal" evidence="1">
    <location>
        <begin position="257"/>
        <end position="525"/>
    </location>
</feature>
<sequence>MSDNSRILVDESVQQQKVELGDNRDLNRFFEFYALSQALKEYDLSYDEIESGITGDTHDGGADAVYLFVNGDLVKEDANLKGKYKNNVDVELVIAQVKNTNSFSETPVIKFSRLSTNLLDFSAKRQEFEGRYNTKILDAFELFRKTYFSLLTKKPKLRLKYLYVTKGDDVHPNVGRQAEDLKRDITRLLANAEVNVEFIGADDLLRIIQTRPNEVHRLKVSENPLSSLGQVFIVLVNLADYFRFITDDDGKMMKYLFESNVRDYQGKTNVNTEIRETLEEDSPDEFWWLNNGVTIVASEASAPGGKELVITNPEIVNGLQTSNEIYGYYVNHPDKLANEHRNLLVRVIVPQSEETRDKIIRATNSQTPIPKASLRATDAIHRQIEDFFKNRGLYYDRRKNYYKNEGKKPKEIISVSFLAQCLMSVLRQKPDFARARPSTLLENKEEYNRLYRNNDLMTYFNVAQLGRNVELTLRDSGTYNASDINNVKFYVLYFIFASLTSNLFPTNKLVSQVDLSSVSKKQLDESIDVVYGIYNVLGANDTVAKGSLLLEELTRVLRNRLSSLEELQIRNIPS</sequence>
<evidence type="ECO:0000259" key="1">
    <source>
        <dbReference type="Pfam" id="PF10592"/>
    </source>
</evidence>
<name>A0A2T2WDP1_9FIRM</name>
<dbReference type="AlphaFoldDB" id="A0A2T2WDP1"/>
<organism evidence="2 3">
    <name type="scientific">Sulfobacillus acidophilus</name>
    <dbReference type="NCBI Taxonomy" id="53633"/>
    <lineage>
        <taxon>Bacteria</taxon>
        <taxon>Bacillati</taxon>
        <taxon>Bacillota</taxon>
        <taxon>Clostridia</taxon>
        <taxon>Eubacteriales</taxon>
        <taxon>Clostridiales Family XVII. Incertae Sedis</taxon>
        <taxon>Sulfobacillus</taxon>
    </lineage>
</organism>
<evidence type="ECO:0000313" key="3">
    <source>
        <dbReference type="Proteomes" id="UP000241848"/>
    </source>
</evidence>
<dbReference type="EMBL" id="PXYV01000067">
    <property type="protein sequence ID" value="PSR20357.1"/>
    <property type="molecule type" value="Genomic_DNA"/>
</dbReference>
<proteinExistence type="predicted"/>
<comment type="caution">
    <text evidence="2">The sequence shown here is derived from an EMBL/GenBank/DDBJ whole genome shotgun (WGS) entry which is preliminary data.</text>
</comment>
<evidence type="ECO:0000313" key="2">
    <source>
        <dbReference type="EMBL" id="PSR20357.1"/>
    </source>
</evidence>